<evidence type="ECO:0008006" key="3">
    <source>
        <dbReference type="Google" id="ProtNLM"/>
    </source>
</evidence>
<dbReference type="InterPro" id="IPR009959">
    <property type="entry name" value="Cyclase_SnoaL-like"/>
</dbReference>
<name>A0A084QSY4_STAC4</name>
<accession>A0A084QSY4</accession>
<evidence type="ECO:0000313" key="2">
    <source>
        <dbReference type="Proteomes" id="UP000028524"/>
    </source>
</evidence>
<dbReference type="Proteomes" id="UP000028524">
    <property type="component" value="Unassembled WGS sequence"/>
</dbReference>
<dbReference type="SUPFAM" id="SSF54427">
    <property type="entry name" value="NTF2-like"/>
    <property type="match status" value="1"/>
</dbReference>
<dbReference type="HOGENOM" id="CLU_102241_0_0_1"/>
<protein>
    <recommendedName>
        <fullName evidence="3">SnoaL-like domain-containing protein</fullName>
    </recommendedName>
</protein>
<dbReference type="GO" id="GO:0030638">
    <property type="term" value="P:polyketide metabolic process"/>
    <property type="evidence" value="ECO:0007669"/>
    <property type="project" value="InterPro"/>
</dbReference>
<dbReference type="EMBL" id="KL660260">
    <property type="protein sequence ID" value="KFA67069.1"/>
    <property type="molecule type" value="Genomic_DNA"/>
</dbReference>
<sequence>MASRNYPESVMTTKQTLDEEKNLALCKEYMAIAYSPEENTGGKSVAHLCHPDSWFWSPATFPGCQTPMDYAESHSVVMTSVKDLRIIRFDQAWAKDGHVLLRYTAEGSHGGLPYNGIPATGRHARWGAAAIFEVEDGKIKSFTKDWDQKTMQAVSFILDTLNLITIIRQ</sequence>
<gene>
    <name evidence="1" type="ORF">S40285_09538</name>
</gene>
<dbReference type="OrthoDB" id="21471at2759"/>
<evidence type="ECO:0000313" key="1">
    <source>
        <dbReference type="EMBL" id="KFA67069.1"/>
    </source>
</evidence>
<dbReference type="OMA" id="KVMQIQL"/>
<dbReference type="InterPro" id="IPR032710">
    <property type="entry name" value="NTF2-like_dom_sf"/>
</dbReference>
<dbReference type="Pfam" id="PF07366">
    <property type="entry name" value="SnoaL"/>
    <property type="match status" value="1"/>
</dbReference>
<dbReference type="InParanoid" id="A0A084QSY4"/>
<dbReference type="Gene3D" id="3.10.450.50">
    <property type="match status" value="1"/>
</dbReference>
<dbReference type="AlphaFoldDB" id="A0A084QSY4"/>
<organism evidence="1 2">
    <name type="scientific">Stachybotrys chlorohalonatus (strain IBT 40285)</name>
    <dbReference type="NCBI Taxonomy" id="1283841"/>
    <lineage>
        <taxon>Eukaryota</taxon>
        <taxon>Fungi</taxon>
        <taxon>Dikarya</taxon>
        <taxon>Ascomycota</taxon>
        <taxon>Pezizomycotina</taxon>
        <taxon>Sordariomycetes</taxon>
        <taxon>Hypocreomycetidae</taxon>
        <taxon>Hypocreales</taxon>
        <taxon>Stachybotryaceae</taxon>
        <taxon>Stachybotrys</taxon>
    </lineage>
</organism>
<keyword evidence="2" id="KW-1185">Reference proteome</keyword>
<proteinExistence type="predicted"/>
<reference evidence="1 2" key="1">
    <citation type="journal article" date="2014" name="BMC Genomics">
        <title>Comparative genome sequencing reveals chemotype-specific gene clusters in the toxigenic black mold Stachybotrys.</title>
        <authorList>
            <person name="Semeiks J."/>
            <person name="Borek D."/>
            <person name="Otwinowski Z."/>
            <person name="Grishin N.V."/>
        </authorList>
    </citation>
    <scope>NUCLEOTIDE SEQUENCE [LARGE SCALE GENOMIC DNA]</scope>
    <source>
        <strain evidence="1 2">IBT 40285</strain>
    </source>
</reference>